<dbReference type="EMBL" id="WKJZ01000005">
    <property type="protein sequence ID" value="MVW77207.1"/>
    <property type="molecule type" value="Genomic_DNA"/>
</dbReference>
<keyword evidence="2" id="KW-1185">Reference proteome</keyword>
<accession>A0A6I4KYQ1</accession>
<comment type="caution">
    <text evidence="1">The sequence shown here is derived from an EMBL/GenBank/DDBJ whole genome shotgun (WGS) entry which is preliminary data.</text>
</comment>
<dbReference type="PANTHER" id="PTHR36154:SF1">
    <property type="entry name" value="DNA-BINDING TRANSCRIPTIONAL ACTIVATOR ALPA"/>
    <property type="match status" value="1"/>
</dbReference>
<dbReference type="InterPro" id="IPR010260">
    <property type="entry name" value="AlpA"/>
</dbReference>
<dbReference type="SUPFAM" id="SSF46955">
    <property type="entry name" value="Putative DNA-binding domain"/>
    <property type="match status" value="1"/>
</dbReference>
<dbReference type="Gene3D" id="1.10.238.160">
    <property type="match status" value="1"/>
</dbReference>
<gene>
    <name evidence="1" type="ORF">GJV18_17955</name>
</gene>
<dbReference type="Proteomes" id="UP000429555">
    <property type="component" value="Unassembled WGS sequence"/>
</dbReference>
<organism evidence="1 2">
    <name type="scientific">Pseudomonas xionganensis</name>
    <dbReference type="NCBI Taxonomy" id="2654845"/>
    <lineage>
        <taxon>Bacteria</taxon>
        <taxon>Pseudomonadati</taxon>
        <taxon>Pseudomonadota</taxon>
        <taxon>Gammaproteobacteria</taxon>
        <taxon>Pseudomonadales</taxon>
        <taxon>Pseudomonadaceae</taxon>
        <taxon>Pseudomonas</taxon>
    </lineage>
</organism>
<dbReference type="PANTHER" id="PTHR36154">
    <property type="entry name" value="DNA-BINDING TRANSCRIPTIONAL ACTIVATOR ALPA"/>
    <property type="match status" value="1"/>
</dbReference>
<sequence>MRRIMRLKEVMHVCGISRSTVYLWMIQGRFPQNRQIGGGRVGWDSNEIEQWVNLQLDGEEVGREKGHEQQSRAHQH</sequence>
<proteinExistence type="predicted"/>
<dbReference type="InterPro" id="IPR009061">
    <property type="entry name" value="DNA-bd_dom_put_sf"/>
</dbReference>
<dbReference type="AlphaFoldDB" id="A0A6I4KYQ1"/>
<evidence type="ECO:0000313" key="2">
    <source>
        <dbReference type="Proteomes" id="UP000429555"/>
    </source>
</evidence>
<evidence type="ECO:0000313" key="1">
    <source>
        <dbReference type="EMBL" id="MVW77207.1"/>
    </source>
</evidence>
<protein>
    <submittedName>
        <fullName evidence="1">AlpA family phage regulatory protein</fullName>
    </submittedName>
</protein>
<reference evidence="1 2" key="1">
    <citation type="submission" date="2019-11" db="EMBL/GenBank/DDBJ databases">
        <title>Pseudomonas flavidum sp. nov., isolated from Baiyang Lake.</title>
        <authorList>
            <person name="Zhao Y."/>
        </authorList>
    </citation>
    <scope>NUCLEOTIDE SEQUENCE [LARGE SCALE GENOMIC DNA]</scope>
    <source>
        <strain evidence="2">R-22-3 w-18</strain>
    </source>
</reference>
<name>A0A6I4KYQ1_9PSED</name>
<dbReference type="Pfam" id="PF05930">
    <property type="entry name" value="Phage_AlpA"/>
    <property type="match status" value="1"/>
</dbReference>
<dbReference type="InterPro" id="IPR052931">
    <property type="entry name" value="Prophage_regulatory_activator"/>
</dbReference>